<keyword evidence="4" id="KW-0472">Membrane</keyword>
<dbReference type="PANTHER" id="PTHR13800:SF1">
    <property type="entry name" value="TRANSIENT RECEPTOR POTENTIAL CATION CHANNEL TRPM"/>
    <property type="match status" value="1"/>
</dbReference>
<evidence type="ECO:0000313" key="7">
    <source>
        <dbReference type="Proteomes" id="UP000663868"/>
    </source>
</evidence>
<evidence type="ECO:0000256" key="4">
    <source>
        <dbReference type="ARBA" id="ARBA00023136"/>
    </source>
</evidence>
<gene>
    <name evidence="6" type="ORF">KXQ929_LOCUS52671</name>
</gene>
<dbReference type="AlphaFoldDB" id="A0A820R066"/>
<dbReference type="InterPro" id="IPR057366">
    <property type="entry name" value="TRPM-like"/>
</dbReference>
<dbReference type="GO" id="GO:0005261">
    <property type="term" value="F:monoatomic cation channel activity"/>
    <property type="evidence" value="ECO:0007669"/>
    <property type="project" value="TreeGrafter"/>
</dbReference>
<evidence type="ECO:0000256" key="3">
    <source>
        <dbReference type="ARBA" id="ARBA00022989"/>
    </source>
</evidence>
<dbReference type="Pfam" id="PF25508">
    <property type="entry name" value="TRPM2"/>
    <property type="match status" value="1"/>
</dbReference>
<feature type="non-terminal residue" evidence="6">
    <location>
        <position position="1"/>
    </location>
</feature>
<evidence type="ECO:0000256" key="2">
    <source>
        <dbReference type="ARBA" id="ARBA00022692"/>
    </source>
</evidence>
<dbReference type="EMBL" id="CAJOBB010028310">
    <property type="protein sequence ID" value="CAF4429069.1"/>
    <property type="molecule type" value="Genomic_DNA"/>
</dbReference>
<feature type="domain" description="TRPM-like" evidence="5">
    <location>
        <begin position="6"/>
        <end position="59"/>
    </location>
</feature>
<comment type="caution">
    <text evidence="6">The sequence shown here is derived from an EMBL/GenBank/DDBJ whole genome shotgun (WGS) entry which is preliminary data.</text>
</comment>
<evidence type="ECO:0000256" key="1">
    <source>
        <dbReference type="ARBA" id="ARBA00004141"/>
    </source>
</evidence>
<keyword evidence="3" id="KW-1133">Transmembrane helix</keyword>
<name>A0A820R066_9BILA</name>
<evidence type="ECO:0000313" key="6">
    <source>
        <dbReference type="EMBL" id="CAF4429069.1"/>
    </source>
</evidence>
<dbReference type="Proteomes" id="UP000663868">
    <property type="component" value="Unassembled WGS sequence"/>
</dbReference>
<dbReference type="GO" id="GO:0030001">
    <property type="term" value="P:metal ion transport"/>
    <property type="evidence" value="ECO:0007669"/>
    <property type="project" value="TreeGrafter"/>
</dbReference>
<dbReference type="PANTHER" id="PTHR13800">
    <property type="entry name" value="TRANSIENT RECEPTOR POTENTIAL CATION CHANNEL, SUBFAMILY M, MEMBER 6"/>
    <property type="match status" value="1"/>
</dbReference>
<reference evidence="6" key="1">
    <citation type="submission" date="2021-02" db="EMBL/GenBank/DDBJ databases">
        <authorList>
            <person name="Nowell W R."/>
        </authorList>
    </citation>
    <scope>NUCLEOTIDE SEQUENCE</scope>
</reference>
<keyword evidence="2" id="KW-0812">Transmembrane</keyword>
<comment type="subcellular location">
    <subcellularLocation>
        <location evidence="1">Membrane</location>
        <topology evidence="1">Multi-pass membrane protein</topology>
    </subcellularLocation>
</comment>
<organism evidence="6 7">
    <name type="scientific">Adineta steineri</name>
    <dbReference type="NCBI Taxonomy" id="433720"/>
    <lineage>
        <taxon>Eukaryota</taxon>
        <taxon>Metazoa</taxon>
        <taxon>Spiralia</taxon>
        <taxon>Gnathifera</taxon>
        <taxon>Rotifera</taxon>
        <taxon>Eurotatoria</taxon>
        <taxon>Bdelloidea</taxon>
        <taxon>Adinetida</taxon>
        <taxon>Adinetidae</taxon>
        <taxon>Adineta</taxon>
    </lineage>
</organism>
<protein>
    <recommendedName>
        <fullName evidence="5">TRPM-like domain-containing protein</fullName>
    </recommendedName>
</protein>
<feature type="non-terminal residue" evidence="6">
    <location>
        <position position="116"/>
    </location>
</feature>
<dbReference type="InterPro" id="IPR050927">
    <property type="entry name" value="TRPM"/>
</dbReference>
<sequence>TNIYLKNKFKNQALEFETYAGMFIDRCYEFNERIACELLLRQIPLFGNITPMQVAISSKSGKLLETACFDQTLTQVWCNKLSIKNYQMSAKLLQIPSILTLGLSAPLTITYRDVEI</sequence>
<evidence type="ECO:0000259" key="5">
    <source>
        <dbReference type="Pfam" id="PF25508"/>
    </source>
</evidence>
<dbReference type="GO" id="GO:0005886">
    <property type="term" value="C:plasma membrane"/>
    <property type="evidence" value="ECO:0007669"/>
    <property type="project" value="TreeGrafter"/>
</dbReference>
<proteinExistence type="predicted"/>
<accession>A0A820R066</accession>